<dbReference type="Pfam" id="PF00959">
    <property type="entry name" value="Phage_lysozyme"/>
    <property type="match status" value="1"/>
</dbReference>
<proteinExistence type="inferred from homology"/>
<accession>A0A3G3BZ23</accession>
<reference evidence="12 13" key="1">
    <citation type="submission" date="2018-09" db="EMBL/GenBank/DDBJ databases">
        <title>Genomic characterization of Edwardsiella anguillarum, isolated from Greek aquaculture.</title>
        <authorList>
            <person name="Katharios P."/>
            <person name="Kalatzis P.G."/>
            <person name="Kokkari C."/>
            <person name="Wang Q."/>
        </authorList>
    </citation>
    <scope>NUCLEOTIDE SEQUENCE [LARGE SCALE GENOMIC DNA]</scope>
</reference>
<evidence type="ECO:0000256" key="5">
    <source>
        <dbReference type="ARBA" id="ARBA00022801"/>
    </source>
</evidence>
<dbReference type="InterPro" id="IPR034690">
    <property type="entry name" value="Endolysin_T4_type"/>
</dbReference>
<evidence type="ECO:0000313" key="12">
    <source>
        <dbReference type="EMBL" id="AYP69211.1"/>
    </source>
</evidence>
<keyword evidence="5 10" id="KW-0378">Hydrolase</keyword>
<keyword evidence="8 10" id="KW-1035">Host cytoplasm</keyword>
<dbReference type="InterPro" id="IPR023347">
    <property type="entry name" value="Lysozyme_dom_sf"/>
</dbReference>
<evidence type="ECO:0000256" key="6">
    <source>
        <dbReference type="ARBA" id="ARBA00022852"/>
    </source>
</evidence>
<dbReference type="InterPro" id="IPR033907">
    <property type="entry name" value="Endolysin_autolysin"/>
</dbReference>
<dbReference type="GO" id="GO:0030430">
    <property type="term" value="C:host cell cytoplasm"/>
    <property type="evidence" value="ECO:0007669"/>
    <property type="project" value="UniProtKB-SubCell"/>
</dbReference>
<keyword evidence="7 10" id="KW-0578">Host cell lysis by virus</keyword>
<evidence type="ECO:0000256" key="9">
    <source>
        <dbReference type="ARBA" id="ARBA00023295"/>
    </source>
</evidence>
<dbReference type="GO" id="GO:0009253">
    <property type="term" value="P:peptidoglycan catabolic process"/>
    <property type="evidence" value="ECO:0007669"/>
    <property type="project" value="UniProtKB-UniRule"/>
</dbReference>
<comment type="similarity">
    <text evidence="10 11">Belongs to the glycosyl hydrolase 24 family.</text>
</comment>
<evidence type="ECO:0000256" key="8">
    <source>
        <dbReference type="ARBA" id="ARBA00023200"/>
    </source>
</evidence>
<dbReference type="SUPFAM" id="SSF53955">
    <property type="entry name" value="Lysozyme-like"/>
    <property type="match status" value="1"/>
</dbReference>
<dbReference type="PANTHER" id="PTHR38107:SF3">
    <property type="entry name" value="LYSOZYME RRRD-RELATED"/>
    <property type="match status" value="1"/>
</dbReference>
<sequence length="146" mass="16066">MTPSENCLKLIREFEGCRLEAYKCPAGVWTIGYGWTRPVDGVPIHAGMKITKETAERLLKAGADDYGRDVSRIITAPVNQNQFDALVDFAYNLGVSALSGSTLLRKLNSSDYAGAAAEFPRWNKANGKPLPGLTRRREAEQCLFLS</sequence>
<dbReference type="GO" id="GO:0016998">
    <property type="term" value="P:cell wall macromolecule catabolic process"/>
    <property type="evidence" value="ECO:0007669"/>
    <property type="project" value="InterPro"/>
</dbReference>
<evidence type="ECO:0000256" key="3">
    <source>
        <dbReference type="ARBA" id="ARBA00022612"/>
    </source>
</evidence>
<dbReference type="EMBL" id="MH898687">
    <property type="protein sequence ID" value="AYP69211.1"/>
    <property type="molecule type" value="Genomic_DNA"/>
</dbReference>
<dbReference type="HAMAP" id="MF_04110">
    <property type="entry name" value="ENDOLYSIN_T4"/>
    <property type="match status" value="1"/>
</dbReference>
<keyword evidence="6 10" id="KW-0204">Cytolysis</keyword>
<comment type="subcellular location">
    <subcellularLocation>
        <location evidence="10">Host cytoplasm</location>
    </subcellularLocation>
    <text evidence="10">The endolysin is cytoplasmic, but can reach the periplasmic space with the help of the holins which disrupt the host cell membrane.</text>
</comment>
<evidence type="ECO:0000256" key="4">
    <source>
        <dbReference type="ARBA" id="ARBA00022638"/>
    </source>
</evidence>
<evidence type="ECO:0000256" key="1">
    <source>
        <dbReference type="ARBA" id="ARBA00000632"/>
    </source>
</evidence>
<dbReference type="GO" id="GO:0003796">
    <property type="term" value="F:lysozyme activity"/>
    <property type="evidence" value="ECO:0007669"/>
    <property type="project" value="UniProtKB-UniRule"/>
</dbReference>
<comment type="function">
    <text evidence="10">Endolysin with lysozyme activity that degrades host peptidoglycans and participates with the holin and spanin proteins in the sequential events which lead to the programmed host cell lysis releasing the mature viral particles. Once the holin has permeabilized the host cell membrane, the endolysin can reach the periplasm and break down the peptidoglycan layer.</text>
</comment>
<dbReference type="InterPro" id="IPR023346">
    <property type="entry name" value="Lysozyme-like_dom_sf"/>
</dbReference>
<dbReference type="SMR" id="A0A3G3BZ23"/>
<evidence type="ECO:0000256" key="2">
    <source>
        <dbReference type="ARBA" id="ARBA00022529"/>
    </source>
</evidence>
<dbReference type="Gene3D" id="1.10.530.40">
    <property type="match status" value="1"/>
</dbReference>
<gene>
    <name evidence="12" type="ORF">Edno5_0071</name>
</gene>
<feature type="active site" description="Proton donor/acceptor" evidence="10">
    <location>
        <position position="24"/>
    </location>
</feature>
<organism evidence="12 13">
    <name type="scientific">Edwardsiella phage Edno5</name>
    <dbReference type="NCBI Taxonomy" id="2419942"/>
    <lineage>
        <taxon>Viruses</taxon>
        <taxon>Duplodnaviria</taxon>
        <taxon>Heunggongvirae</taxon>
        <taxon>Uroviricota</taxon>
        <taxon>Caudoviricetes</taxon>
        <taxon>Gofduovirus</taxon>
        <taxon>Gofduovirus edno5</taxon>
    </lineage>
</organism>
<comment type="catalytic activity">
    <reaction evidence="1 10 11">
        <text>Hydrolysis of (1-&gt;4)-beta-linkages between N-acetylmuramic acid and N-acetyl-D-glucosamine residues in a peptidoglycan and between N-acetyl-D-glucosamine residues in chitodextrins.</text>
        <dbReference type="EC" id="3.2.1.17"/>
    </reaction>
</comment>
<dbReference type="GO" id="GO:0042742">
    <property type="term" value="P:defense response to bacterium"/>
    <property type="evidence" value="ECO:0007669"/>
    <property type="project" value="UniProtKB-KW"/>
</dbReference>
<keyword evidence="9 10" id="KW-0326">Glycosidase</keyword>
<dbReference type="EC" id="3.2.1.17" evidence="10"/>
<evidence type="ECO:0000313" key="13">
    <source>
        <dbReference type="Proteomes" id="UP000275234"/>
    </source>
</evidence>
<dbReference type="CDD" id="cd00737">
    <property type="entry name" value="lyz_endolysin_autolysin"/>
    <property type="match status" value="1"/>
</dbReference>
<dbReference type="InterPro" id="IPR051018">
    <property type="entry name" value="Bacteriophage_GH24"/>
</dbReference>
<dbReference type="PANTHER" id="PTHR38107">
    <property type="match status" value="1"/>
</dbReference>
<keyword evidence="3 10" id="KW-1188">Viral release from host cell</keyword>
<name>A0A3G3BZ23_9CAUD</name>
<evidence type="ECO:0000256" key="7">
    <source>
        <dbReference type="ARBA" id="ARBA00023142"/>
    </source>
</evidence>
<evidence type="ECO:0000256" key="10">
    <source>
        <dbReference type="HAMAP-Rule" id="MF_04110"/>
    </source>
</evidence>
<protein>
    <recommendedName>
        <fullName evidence="10">Endolysin</fullName>
        <ecNumber evidence="10">3.2.1.17</ecNumber>
    </recommendedName>
    <alternativeName>
        <fullName evidence="10">Lysis protein</fullName>
    </alternativeName>
    <alternativeName>
        <fullName evidence="10">Lysozyme</fullName>
    </alternativeName>
    <alternativeName>
        <fullName evidence="10">Muramidase</fullName>
    </alternativeName>
</protein>
<dbReference type="Proteomes" id="UP000275234">
    <property type="component" value="Segment"/>
</dbReference>
<keyword evidence="4 10" id="KW-0081">Bacteriolytic enzyme</keyword>
<feature type="active site" description="Proton donor/acceptor" evidence="10">
    <location>
        <position position="15"/>
    </location>
</feature>
<dbReference type="InterPro" id="IPR002196">
    <property type="entry name" value="Glyco_hydro_24"/>
</dbReference>
<keyword evidence="13" id="KW-1185">Reference proteome</keyword>
<evidence type="ECO:0000256" key="11">
    <source>
        <dbReference type="RuleBase" id="RU003788"/>
    </source>
</evidence>
<keyword evidence="2 10" id="KW-0929">Antimicrobial</keyword>
<dbReference type="GO" id="GO:0044659">
    <property type="term" value="P:viral release from host cell by cytolysis"/>
    <property type="evidence" value="ECO:0007669"/>
    <property type="project" value="UniProtKB-UniRule"/>
</dbReference>